<keyword evidence="1" id="KW-0812">Transmembrane</keyword>
<protein>
    <submittedName>
        <fullName evidence="2">Uncharacterized protein</fullName>
    </submittedName>
</protein>
<evidence type="ECO:0000256" key="1">
    <source>
        <dbReference type="SAM" id="Phobius"/>
    </source>
</evidence>
<evidence type="ECO:0000313" key="2">
    <source>
        <dbReference type="EMBL" id="KAJ8970447.1"/>
    </source>
</evidence>
<evidence type="ECO:0000313" key="3">
    <source>
        <dbReference type="Proteomes" id="UP001162164"/>
    </source>
</evidence>
<reference evidence="2" key="1">
    <citation type="journal article" date="2023" name="Insect Mol. Biol.">
        <title>Genome sequencing provides insights into the evolution of gene families encoding plant cell wall-degrading enzymes in longhorned beetles.</title>
        <authorList>
            <person name="Shin N.R."/>
            <person name="Okamura Y."/>
            <person name="Kirsch R."/>
            <person name="Pauchet Y."/>
        </authorList>
    </citation>
    <scope>NUCLEOTIDE SEQUENCE</scope>
    <source>
        <strain evidence="2">MMC_N1</strain>
    </source>
</reference>
<accession>A0ABQ9J0C2</accession>
<dbReference type="EMBL" id="JAPWTJ010001621">
    <property type="protein sequence ID" value="KAJ8970447.1"/>
    <property type="molecule type" value="Genomic_DNA"/>
</dbReference>
<proteinExistence type="predicted"/>
<keyword evidence="3" id="KW-1185">Reference proteome</keyword>
<dbReference type="Proteomes" id="UP001162164">
    <property type="component" value="Unassembled WGS sequence"/>
</dbReference>
<sequence>MGDRCEYNTQICDLYCRDRGNEVFSEDYELLCRCNDGFNIFSDANRTLARVSVAEEKISLSDKLSDPLYYLTALLSVCLLTIVGLGVYIRTMRKRRPRIKKRIIVNKNVTPLTYRPQATEQCEITIENCCNMNVCETPCFEPSGFKEDKKKLLSNMDGEDF</sequence>
<feature type="transmembrane region" description="Helical" evidence="1">
    <location>
        <begin position="68"/>
        <end position="89"/>
    </location>
</feature>
<comment type="caution">
    <text evidence="2">The sequence shown here is derived from an EMBL/GenBank/DDBJ whole genome shotgun (WGS) entry which is preliminary data.</text>
</comment>
<keyword evidence="1" id="KW-0472">Membrane</keyword>
<gene>
    <name evidence="2" type="ORF">NQ317_000661</name>
</gene>
<keyword evidence="1" id="KW-1133">Transmembrane helix</keyword>
<organism evidence="2 3">
    <name type="scientific">Molorchus minor</name>
    <dbReference type="NCBI Taxonomy" id="1323400"/>
    <lineage>
        <taxon>Eukaryota</taxon>
        <taxon>Metazoa</taxon>
        <taxon>Ecdysozoa</taxon>
        <taxon>Arthropoda</taxon>
        <taxon>Hexapoda</taxon>
        <taxon>Insecta</taxon>
        <taxon>Pterygota</taxon>
        <taxon>Neoptera</taxon>
        <taxon>Endopterygota</taxon>
        <taxon>Coleoptera</taxon>
        <taxon>Polyphaga</taxon>
        <taxon>Cucujiformia</taxon>
        <taxon>Chrysomeloidea</taxon>
        <taxon>Cerambycidae</taxon>
        <taxon>Lamiinae</taxon>
        <taxon>Monochamini</taxon>
        <taxon>Molorchus</taxon>
    </lineage>
</organism>
<name>A0ABQ9J0C2_9CUCU</name>